<evidence type="ECO:0000256" key="2">
    <source>
        <dbReference type="ARBA" id="ARBA00022448"/>
    </source>
</evidence>
<dbReference type="EMBL" id="AZGF01000029">
    <property type="protein sequence ID" value="KRM10304.1"/>
    <property type="molecule type" value="Genomic_DNA"/>
</dbReference>
<dbReference type="Pfam" id="PF00528">
    <property type="entry name" value="BPD_transp_1"/>
    <property type="match status" value="1"/>
</dbReference>
<reference evidence="9 10" key="1">
    <citation type="journal article" date="2015" name="Genome Announc.">
        <title>Expanding the biotechnology potential of lactobacilli through comparative genomics of 213 strains and associated genera.</title>
        <authorList>
            <person name="Sun Z."/>
            <person name="Harris H.M."/>
            <person name="McCann A."/>
            <person name="Guo C."/>
            <person name="Argimon S."/>
            <person name="Zhang W."/>
            <person name="Yang X."/>
            <person name="Jeffery I.B."/>
            <person name="Cooney J.C."/>
            <person name="Kagawa T.F."/>
            <person name="Liu W."/>
            <person name="Song Y."/>
            <person name="Salvetti E."/>
            <person name="Wrobel A."/>
            <person name="Rasinkangas P."/>
            <person name="Parkhill J."/>
            <person name="Rea M.C."/>
            <person name="O'Sullivan O."/>
            <person name="Ritari J."/>
            <person name="Douillard F.P."/>
            <person name="Paul Ross R."/>
            <person name="Yang R."/>
            <person name="Briner A.E."/>
            <person name="Felis G.E."/>
            <person name="de Vos W.M."/>
            <person name="Barrangou R."/>
            <person name="Klaenhammer T.R."/>
            <person name="Caufield P.W."/>
            <person name="Cui Y."/>
            <person name="Zhang H."/>
            <person name="O'Toole P.W."/>
        </authorList>
    </citation>
    <scope>NUCLEOTIDE SEQUENCE [LARGE SCALE GENOMIC DNA]</scope>
    <source>
        <strain evidence="9 10">DSM 5007</strain>
    </source>
</reference>
<evidence type="ECO:0000256" key="7">
    <source>
        <dbReference type="RuleBase" id="RU363032"/>
    </source>
</evidence>
<dbReference type="Gene3D" id="1.10.3720.10">
    <property type="entry name" value="MetI-like"/>
    <property type="match status" value="1"/>
</dbReference>
<dbReference type="GO" id="GO:0055085">
    <property type="term" value="P:transmembrane transport"/>
    <property type="evidence" value="ECO:0007669"/>
    <property type="project" value="InterPro"/>
</dbReference>
<keyword evidence="2 7" id="KW-0813">Transport</keyword>
<evidence type="ECO:0000256" key="3">
    <source>
        <dbReference type="ARBA" id="ARBA00022692"/>
    </source>
</evidence>
<dbReference type="PANTHER" id="PTHR30614">
    <property type="entry name" value="MEMBRANE COMPONENT OF AMINO ACID ABC TRANSPORTER"/>
    <property type="match status" value="1"/>
</dbReference>
<comment type="similarity">
    <text evidence="7">Belongs to the binding-protein-dependent transport system permease family.</text>
</comment>
<feature type="domain" description="ABC transmembrane type-1" evidence="8">
    <location>
        <begin position="1"/>
        <end position="148"/>
    </location>
</feature>
<organism evidence="9 10">
    <name type="scientific">Paucilactobacillus suebicus DSM 5007 = KCTC 3549</name>
    <dbReference type="NCBI Taxonomy" id="1423807"/>
    <lineage>
        <taxon>Bacteria</taxon>
        <taxon>Bacillati</taxon>
        <taxon>Bacillota</taxon>
        <taxon>Bacilli</taxon>
        <taxon>Lactobacillales</taxon>
        <taxon>Lactobacillaceae</taxon>
        <taxon>Paucilactobacillus</taxon>
    </lineage>
</organism>
<dbReference type="CDD" id="cd06261">
    <property type="entry name" value="TM_PBP2"/>
    <property type="match status" value="1"/>
</dbReference>
<dbReference type="PATRIC" id="fig|1423807.3.peg.1262"/>
<feature type="transmembrane region" description="Helical" evidence="7">
    <location>
        <begin position="127"/>
        <end position="148"/>
    </location>
</feature>
<evidence type="ECO:0000256" key="5">
    <source>
        <dbReference type="ARBA" id="ARBA00022989"/>
    </source>
</evidence>
<sequence length="166" mass="18521">MQLFLVYYGLPALLLEFGIDLSAIGKMYFCVGAYVIYYGAYLSEVIRPAYLSVNETQREAAIALGYTKWQMQTKIVIPQTIPVALPALGNEVINLVHQSSLLFVIGVVDLMGQADEYISENYASSPILVYFCAGLIYWLLTIIISRIVKLAERKSGKFLYAKGDSQ</sequence>
<comment type="subcellular location">
    <subcellularLocation>
        <location evidence="7">Cell membrane</location>
        <topology evidence="7">Multi-pass membrane protein</topology>
    </subcellularLocation>
    <subcellularLocation>
        <location evidence="1">Membrane</location>
        <topology evidence="1">Multi-pass membrane protein</topology>
    </subcellularLocation>
</comment>
<dbReference type="PANTHER" id="PTHR30614:SF0">
    <property type="entry name" value="L-CYSTINE TRANSPORT SYSTEM PERMEASE PROTEIN TCYL"/>
    <property type="match status" value="1"/>
</dbReference>
<evidence type="ECO:0000313" key="9">
    <source>
        <dbReference type="EMBL" id="KRM10304.1"/>
    </source>
</evidence>
<evidence type="ECO:0000256" key="6">
    <source>
        <dbReference type="ARBA" id="ARBA00023136"/>
    </source>
</evidence>
<dbReference type="InterPro" id="IPR000515">
    <property type="entry name" value="MetI-like"/>
</dbReference>
<keyword evidence="5 7" id="KW-1133">Transmembrane helix</keyword>
<dbReference type="InterPro" id="IPR043429">
    <property type="entry name" value="ArtM/GltK/GlnP/TcyL/YhdX-like"/>
</dbReference>
<comment type="caution">
    <text evidence="9">The sequence shown here is derived from an EMBL/GenBank/DDBJ whole genome shotgun (WGS) entry which is preliminary data.</text>
</comment>
<protein>
    <submittedName>
        <fullName evidence="9">ABC transporter permease</fullName>
    </submittedName>
</protein>
<dbReference type="eggNOG" id="COG0765">
    <property type="taxonomic scope" value="Bacteria"/>
</dbReference>
<dbReference type="InterPro" id="IPR035906">
    <property type="entry name" value="MetI-like_sf"/>
</dbReference>
<gene>
    <name evidence="9" type="ORF">FD16_GL001236</name>
</gene>
<dbReference type="STRING" id="1423807.FD16_GL001236"/>
<keyword evidence="6 7" id="KW-0472">Membrane</keyword>
<evidence type="ECO:0000256" key="1">
    <source>
        <dbReference type="ARBA" id="ARBA00004141"/>
    </source>
</evidence>
<dbReference type="PROSITE" id="PS50928">
    <property type="entry name" value="ABC_TM1"/>
    <property type="match status" value="1"/>
</dbReference>
<evidence type="ECO:0000313" key="10">
    <source>
        <dbReference type="Proteomes" id="UP000051820"/>
    </source>
</evidence>
<dbReference type="Proteomes" id="UP000051820">
    <property type="component" value="Unassembled WGS sequence"/>
</dbReference>
<keyword evidence="3 7" id="KW-0812">Transmembrane</keyword>
<evidence type="ECO:0000259" key="8">
    <source>
        <dbReference type="PROSITE" id="PS50928"/>
    </source>
</evidence>
<feature type="transmembrane region" description="Helical" evidence="7">
    <location>
        <begin position="12"/>
        <end position="37"/>
    </location>
</feature>
<evidence type="ECO:0000256" key="4">
    <source>
        <dbReference type="ARBA" id="ARBA00022970"/>
    </source>
</evidence>
<dbReference type="SUPFAM" id="SSF161098">
    <property type="entry name" value="MetI-like"/>
    <property type="match status" value="1"/>
</dbReference>
<accession>A0A0R1VX78</accession>
<name>A0A0R1VX78_9LACO</name>
<dbReference type="GO" id="GO:0005886">
    <property type="term" value="C:plasma membrane"/>
    <property type="evidence" value="ECO:0007669"/>
    <property type="project" value="UniProtKB-SubCell"/>
</dbReference>
<dbReference type="AlphaFoldDB" id="A0A0R1VX78"/>
<keyword evidence="4" id="KW-0029">Amino-acid transport</keyword>
<keyword evidence="10" id="KW-1185">Reference proteome</keyword>
<proteinExistence type="inferred from homology"/>
<dbReference type="GO" id="GO:0006865">
    <property type="term" value="P:amino acid transport"/>
    <property type="evidence" value="ECO:0007669"/>
    <property type="project" value="UniProtKB-KW"/>
</dbReference>